<dbReference type="InterPro" id="IPR042627">
    <property type="entry name" value="FBXW2"/>
</dbReference>
<dbReference type="Gene3D" id="2.130.10.10">
    <property type="entry name" value="YVTN repeat-like/Quinoprotein amine dehydrogenase"/>
    <property type="match status" value="2"/>
</dbReference>
<evidence type="ECO:0000256" key="2">
    <source>
        <dbReference type="ARBA" id="ARBA00022737"/>
    </source>
</evidence>
<dbReference type="SUPFAM" id="SSF81383">
    <property type="entry name" value="F-box domain"/>
    <property type="match status" value="1"/>
</dbReference>
<dbReference type="InterPro" id="IPR036322">
    <property type="entry name" value="WD40_repeat_dom_sf"/>
</dbReference>
<dbReference type="PANTHER" id="PTHR44436:SF1">
    <property type="entry name" value="F-BOX_WD REPEAT-CONTAINING PROTEIN 2"/>
    <property type="match status" value="1"/>
</dbReference>
<dbReference type="SMART" id="SM00256">
    <property type="entry name" value="FBOX"/>
    <property type="match status" value="1"/>
</dbReference>
<dbReference type="Pfam" id="PF00646">
    <property type="entry name" value="F-box"/>
    <property type="match status" value="1"/>
</dbReference>
<reference evidence="4 5" key="1">
    <citation type="journal article" date="2023" name="G3 (Bethesda)">
        <title>A chromosome-length genome assembly and annotation of blackberry (Rubus argutus, cv. 'Hillquist').</title>
        <authorList>
            <person name="Bruna T."/>
            <person name="Aryal R."/>
            <person name="Dudchenko O."/>
            <person name="Sargent D.J."/>
            <person name="Mead D."/>
            <person name="Buti M."/>
            <person name="Cavallini A."/>
            <person name="Hytonen T."/>
            <person name="Andres J."/>
            <person name="Pham M."/>
            <person name="Weisz D."/>
            <person name="Mascagni F."/>
            <person name="Usai G."/>
            <person name="Natali L."/>
            <person name="Bassil N."/>
            <person name="Fernandez G.E."/>
            <person name="Lomsadze A."/>
            <person name="Armour M."/>
            <person name="Olukolu B."/>
            <person name="Poorten T."/>
            <person name="Britton C."/>
            <person name="Davik J."/>
            <person name="Ashrafi H."/>
            <person name="Aiden E.L."/>
            <person name="Borodovsky M."/>
            <person name="Worthington M."/>
        </authorList>
    </citation>
    <scope>NUCLEOTIDE SEQUENCE [LARGE SCALE GENOMIC DNA]</scope>
    <source>
        <strain evidence="4">PI 553951</strain>
    </source>
</reference>
<dbReference type="Gene3D" id="1.20.1280.50">
    <property type="match status" value="1"/>
</dbReference>
<organism evidence="4 5">
    <name type="scientific">Rubus argutus</name>
    <name type="common">Southern blackberry</name>
    <dbReference type="NCBI Taxonomy" id="59490"/>
    <lineage>
        <taxon>Eukaryota</taxon>
        <taxon>Viridiplantae</taxon>
        <taxon>Streptophyta</taxon>
        <taxon>Embryophyta</taxon>
        <taxon>Tracheophyta</taxon>
        <taxon>Spermatophyta</taxon>
        <taxon>Magnoliopsida</taxon>
        <taxon>eudicotyledons</taxon>
        <taxon>Gunneridae</taxon>
        <taxon>Pentapetalae</taxon>
        <taxon>rosids</taxon>
        <taxon>fabids</taxon>
        <taxon>Rosales</taxon>
        <taxon>Rosaceae</taxon>
        <taxon>Rosoideae</taxon>
        <taxon>Rosoideae incertae sedis</taxon>
        <taxon>Rubus</taxon>
    </lineage>
</organism>
<keyword evidence="5" id="KW-1185">Reference proteome</keyword>
<dbReference type="SMART" id="SM00320">
    <property type="entry name" value="WD40"/>
    <property type="match status" value="6"/>
</dbReference>
<sequence length="513" mass="57633">MKAIGAADGFDALWPAMYSDCFPNSISNNEEQRFPIRTKEPPMEAANPVTHNRVKEQSTFHLNSVWMSCLKHKSHSFPASNKKKRPKLRPLLNNALDHDVLSRIFSLLDCCQHLINCSLVCKTWRMAITKSKSVQALYYKQWQMGLVKGLCLEEMAGVTHRLALHRSPRIDVDQWKGHSANIDQCRKKNGLLLTGGSRDKFMRLWSLEESHKCAYRFRGEYRVPVDYGSLVDFDFDESKIVGLVGSNNSRICIWRRNEMTRVLNPFKCKGTFPKGLCMRYCDPEAVVGCADGTTRVFDMYSSQCSRILRMHDSEVPVTCLGLRDEDSRLLILAAGGSSITMSSGLLPDHELAAKLHVAGEIRTLSYNPCGDDRTVFAGSRDGCVYGWDLRTCRLLWETKVSWGAVCSMQHRRNDSSTLVVGGADGMLRLLDQNTGEVITKIVLDTGYCVLPSTSPASSGGCYQNRVQRLRGRRCSPDAPIDSVPSPPITCLAVGMKKVITTHSRDYIRSWEFN</sequence>
<dbReference type="Proteomes" id="UP001457282">
    <property type="component" value="Unassembled WGS sequence"/>
</dbReference>
<protein>
    <recommendedName>
        <fullName evidence="3">F-box domain-containing protein</fullName>
    </recommendedName>
</protein>
<evidence type="ECO:0000256" key="1">
    <source>
        <dbReference type="ARBA" id="ARBA00022574"/>
    </source>
</evidence>
<gene>
    <name evidence="4" type="ORF">M0R45_010198</name>
</gene>
<keyword evidence="1" id="KW-0853">WD repeat</keyword>
<dbReference type="PANTHER" id="PTHR44436">
    <property type="entry name" value="F-BOX/WD REPEAT-CONTAINING PROTEIN 2"/>
    <property type="match status" value="1"/>
</dbReference>
<evidence type="ECO:0000313" key="4">
    <source>
        <dbReference type="EMBL" id="KAK9944638.1"/>
    </source>
</evidence>
<evidence type="ECO:0000259" key="3">
    <source>
        <dbReference type="SMART" id="SM00256"/>
    </source>
</evidence>
<proteinExistence type="predicted"/>
<name>A0AAW1Y9P6_RUBAR</name>
<comment type="caution">
    <text evidence="4">The sequence shown here is derived from an EMBL/GenBank/DDBJ whole genome shotgun (WGS) entry which is preliminary data.</text>
</comment>
<dbReference type="AlphaFoldDB" id="A0AAW1Y9P6"/>
<feature type="domain" description="F-box" evidence="3">
    <location>
        <begin position="96"/>
        <end position="137"/>
    </location>
</feature>
<accession>A0AAW1Y9P6</accession>
<dbReference type="SUPFAM" id="SSF50978">
    <property type="entry name" value="WD40 repeat-like"/>
    <property type="match status" value="1"/>
</dbReference>
<dbReference type="EMBL" id="JBEDUW010000002">
    <property type="protein sequence ID" value="KAK9944638.1"/>
    <property type="molecule type" value="Genomic_DNA"/>
</dbReference>
<dbReference type="InterPro" id="IPR001680">
    <property type="entry name" value="WD40_rpt"/>
</dbReference>
<evidence type="ECO:0000313" key="5">
    <source>
        <dbReference type="Proteomes" id="UP001457282"/>
    </source>
</evidence>
<dbReference type="InterPro" id="IPR015943">
    <property type="entry name" value="WD40/YVTN_repeat-like_dom_sf"/>
</dbReference>
<keyword evidence="2" id="KW-0677">Repeat</keyword>
<dbReference type="InterPro" id="IPR036047">
    <property type="entry name" value="F-box-like_dom_sf"/>
</dbReference>
<dbReference type="InterPro" id="IPR001810">
    <property type="entry name" value="F-box_dom"/>
</dbReference>